<dbReference type="InterPro" id="IPR025705">
    <property type="entry name" value="Beta_hexosaminidase_sua/sub"/>
</dbReference>
<evidence type="ECO:0000256" key="4">
    <source>
        <dbReference type="ARBA" id="ARBA00022801"/>
    </source>
</evidence>
<dbReference type="AlphaFoldDB" id="A0A0G4LRG8"/>
<dbReference type="InterPro" id="IPR015882">
    <property type="entry name" value="HEX_bac_N"/>
</dbReference>
<keyword evidence="4" id="KW-0378">Hydrolase</keyword>
<dbReference type="GO" id="GO:0005975">
    <property type="term" value="P:carbohydrate metabolic process"/>
    <property type="evidence" value="ECO:0007669"/>
    <property type="project" value="InterPro"/>
</dbReference>
<dbReference type="Gene3D" id="3.30.379.10">
    <property type="entry name" value="Chitobiase/beta-hexosaminidase domain 2-like"/>
    <property type="match status" value="1"/>
</dbReference>
<evidence type="ECO:0000313" key="10">
    <source>
        <dbReference type="EMBL" id="CRK11092.1"/>
    </source>
</evidence>
<evidence type="ECO:0000313" key="13">
    <source>
        <dbReference type="Proteomes" id="UP000045706"/>
    </source>
</evidence>
<evidence type="ECO:0000313" key="11">
    <source>
        <dbReference type="EMBL" id="CRK24558.1"/>
    </source>
</evidence>
<dbReference type="PANTHER" id="PTHR43678:SF1">
    <property type="entry name" value="BETA-N-ACETYLHEXOSAMINIDASE"/>
    <property type="match status" value="1"/>
</dbReference>
<accession>A0A0G4LRG8</accession>
<dbReference type="PANTHER" id="PTHR43678">
    <property type="entry name" value="PUTATIVE (AFU_ORTHOLOGUE AFUA_2G00640)-RELATED"/>
    <property type="match status" value="1"/>
</dbReference>
<comment type="catalytic activity">
    <reaction evidence="1">
        <text>Hydrolysis of terminal non-reducing N-acetyl-D-hexosamine residues in N-acetyl-beta-D-hexosaminides.</text>
        <dbReference type="EC" id="3.2.1.52"/>
    </reaction>
</comment>
<comment type="similarity">
    <text evidence="2">Belongs to the glycosyl hydrolase 20 family.</text>
</comment>
<dbReference type="InterPro" id="IPR015883">
    <property type="entry name" value="Glyco_hydro_20_cat"/>
</dbReference>
<dbReference type="CDD" id="cd06564">
    <property type="entry name" value="GH20_DspB_LnbB-like"/>
    <property type="match status" value="1"/>
</dbReference>
<organism evidence="11 13">
    <name type="scientific">Verticillium longisporum</name>
    <name type="common">Verticillium dahliae var. longisporum</name>
    <dbReference type="NCBI Taxonomy" id="100787"/>
    <lineage>
        <taxon>Eukaryota</taxon>
        <taxon>Fungi</taxon>
        <taxon>Dikarya</taxon>
        <taxon>Ascomycota</taxon>
        <taxon>Pezizomycotina</taxon>
        <taxon>Sordariomycetes</taxon>
        <taxon>Hypocreomycetidae</taxon>
        <taxon>Glomerellales</taxon>
        <taxon>Plectosphaerellaceae</taxon>
        <taxon>Verticillium</taxon>
    </lineage>
</organism>
<dbReference type="GO" id="GO:0004563">
    <property type="term" value="F:beta-N-acetylhexosaminidase activity"/>
    <property type="evidence" value="ECO:0007669"/>
    <property type="project" value="UniProtKB-EC"/>
</dbReference>
<proteinExistence type="inferred from homology"/>
<feature type="domain" description="Beta-hexosaminidase bacterial type N-terminal" evidence="9">
    <location>
        <begin position="19"/>
        <end position="164"/>
    </location>
</feature>
<dbReference type="InterPro" id="IPR017853">
    <property type="entry name" value="GH"/>
</dbReference>
<evidence type="ECO:0000256" key="5">
    <source>
        <dbReference type="ARBA" id="ARBA00023295"/>
    </source>
</evidence>
<dbReference type="InterPro" id="IPR029018">
    <property type="entry name" value="Hex-like_dom2"/>
</dbReference>
<dbReference type="Pfam" id="PF02838">
    <property type="entry name" value="Glyco_hydro_20b"/>
    <property type="match status" value="1"/>
</dbReference>
<feature type="chain" id="PRO_5007404811" description="beta-N-acetylhexosaminidase" evidence="7">
    <location>
        <begin position="18"/>
        <end position="710"/>
    </location>
</feature>
<evidence type="ECO:0000256" key="6">
    <source>
        <dbReference type="PIRSR" id="PIRSR625705-1"/>
    </source>
</evidence>
<dbReference type="PRINTS" id="PR00738">
    <property type="entry name" value="GLHYDRLASE20"/>
</dbReference>
<feature type="signal peptide" evidence="7">
    <location>
        <begin position="1"/>
        <end position="17"/>
    </location>
</feature>
<evidence type="ECO:0000259" key="8">
    <source>
        <dbReference type="Pfam" id="PF00728"/>
    </source>
</evidence>
<dbReference type="SUPFAM" id="SSF55545">
    <property type="entry name" value="beta-N-acetylhexosaminidase-like domain"/>
    <property type="match status" value="1"/>
</dbReference>
<sequence length="710" mass="78902">MNIISLVILAFIKATCAQLSVIPSVKFSSTGDGTLDVSSLSSIIVDNKFANSRDEDGATLIPPTLTEFAETFSQDLASVLDWRLSVETADSTNSSAIFLTIGDPSDFLDVAGRPTSEGYSLDFFPTGITITGASPLGVWWGTRTLLQHLAANGTGTAPLGRVVDNPGWATRGMMLDVARHYYPIELLEEMCAYMSFYKQNTWHIHLSDNLWNNVRLYSYEHQQGLYAAFRLWSDDPAVEGLNTRRNESYTREEFDRLQYTCASRGVTILPEIEAPGHALVISQWKPEIALPTDMSLLNISHPDTIPTVKTIWEVFLPWFHTNIVHMGADEYRHPTLSDEFLASEYTRFVQEINDFIIAKSGKKTRIWGTFPPRQGGNTDKEVSIQHWAPWEANPRWDFLQNGYKVLNSGDRAYIVGKWSEPYPQELNLDFIFGGNPEGGPFYPNIFDNNNATNNAPLDDPNVLGHIAAQWNDFGPNATTVLEAYYQWKDGIAAVANQQWGSKLSREDYADLYAVLQPHAPGQNLDRRIPSVGPTILDYDFVKGRRCNGKYKDESGNNYHAASTCSNSDEGIILQPGCEVTTPLDSKGRDYTLSFRIKPTSDAKGPILRGRDSELWFGNGTSNAVMLFLGESAYALNYTFPIGEWTEASLAGQGKSTYLDVGEGPMEFLTILGWEGDKNVWTYIGIEAPLRTIGGGSFEGVIGKMKLVDNA</sequence>
<gene>
    <name evidence="10" type="ORF">BN1708_010035</name>
    <name evidence="11" type="ORF">BN1723_013352</name>
</gene>
<dbReference type="SUPFAM" id="SSF51445">
    <property type="entry name" value="(Trans)glycosidases"/>
    <property type="match status" value="1"/>
</dbReference>
<keyword evidence="12" id="KW-1185">Reference proteome</keyword>
<dbReference type="EMBL" id="CVQH01002558">
    <property type="protein sequence ID" value="CRK11092.1"/>
    <property type="molecule type" value="Genomic_DNA"/>
</dbReference>
<dbReference type="InterPro" id="IPR052764">
    <property type="entry name" value="GH20_Enzymes"/>
</dbReference>
<dbReference type="Proteomes" id="UP000045706">
    <property type="component" value="Unassembled WGS sequence"/>
</dbReference>
<evidence type="ECO:0000256" key="7">
    <source>
        <dbReference type="SAM" id="SignalP"/>
    </source>
</evidence>
<dbReference type="Gene3D" id="3.20.20.80">
    <property type="entry name" value="Glycosidases"/>
    <property type="match status" value="1"/>
</dbReference>
<name>A0A0G4LRG8_VERLO</name>
<evidence type="ECO:0000256" key="1">
    <source>
        <dbReference type="ARBA" id="ARBA00001231"/>
    </source>
</evidence>
<reference evidence="12 13" key="1">
    <citation type="submission" date="2015-05" db="EMBL/GenBank/DDBJ databases">
        <authorList>
            <person name="Fogelqvist Johan"/>
        </authorList>
    </citation>
    <scope>NUCLEOTIDE SEQUENCE [LARGE SCALE GENOMIC DNA]</scope>
    <source>
        <strain evidence="10">VL1</strain>
        <strain evidence="11">VL2</strain>
    </source>
</reference>
<keyword evidence="7" id="KW-0732">Signal</keyword>
<dbReference type="Pfam" id="PF00728">
    <property type="entry name" value="Glyco_hydro_20"/>
    <property type="match status" value="1"/>
</dbReference>
<feature type="active site" description="Proton donor" evidence="6">
    <location>
        <position position="330"/>
    </location>
</feature>
<keyword evidence="5" id="KW-0326">Glycosidase</keyword>
<protein>
    <recommendedName>
        <fullName evidence="3">beta-N-acetylhexosaminidase</fullName>
        <ecNumber evidence="3">3.2.1.52</ecNumber>
    </recommendedName>
</protein>
<dbReference type="EMBL" id="CVQI01016557">
    <property type="protein sequence ID" value="CRK24558.1"/>
    <property type="molecule type" value="Genomic_DNA"/>
</dbReference>
<evidence type="ECO:0000313" key="12">
    <source>
        <dbReference type="Proteomes" id="UP000044602"/>
    </source>
</evidence>
<feature type="domain" description="Glycoside hydrolase family 20 catalytic" evidence="8">
    <location>
        <begin position="171"/>
        <end position="499"/>
    </location>
</feature>
<evidence type="ECO:0000256" key="2">
    <source>
        <dbReference type="ARBA" id="ARBA00006285"/>
    </source>
</evidence>
<evidence type="ECO:0000259" key="9">
    <source>
        <dbReference type="Pfam" id="PF02838"/>
    </source>
</evidence>
<evidence type="ECO:0000256" key="3">
    <source>
        <dbReference type="ARBA" id="ARBA00012663"/>
    </source>
</evidence>
<dbReference type="Proteomes" id="UP000044602">
    <property type="component" value="Unassembled WGS sequence"/>
</dbReference>
<dbReference type="EC" id="3.2.1.52" evidence="3"/>
<dbReference type="STRING" id="100787.A0A0G4LRG8"/>